<dbReference type="SMART" id="SM00138">
    <property type="entry name" value="MeTrc"/>
    <property type="match status" value="1"/>
</dbReference>
<keyword evidence="5" id="KW-0949">S-adenosyl-L-methionine</keyword>
<protein>
    <recommendedName>
        <fullName evidence="2">protein-glutamate O-methyltransferase</fullName>
        <ecNumber evidence="2">2.1.1.80</ecNumber>
    </recommendedName>
</protein>
<dbReference type="EC" id="2.1.1.80" evidence="2"/>
<evidence type="ECO:0000256" key="2">
    <source>
        <dbReference type="ARBA" id="ARBA00012534"/>
    </source>
</evidence>
<dbReference type="RefSeq" id="WP_010419472.1">
    <property type="nucleotide sequence ID" value="NZ_MCRM02000003.1"/>
</dbReference>
<dbReference type="InterPro" id="IPR050903">
    <property type="entry name" value="Bact_Chemotaxis_MeTrfase"/>
</dbReference>
<dbReference type="Proteomes" id="UP000094669">
    <property type="component" value="Unassembled WGS sequence"/>
</dbReference>
<dbReference type="PANTHER" id="PTHR24422:SF21">
    <property type="entry name" value="CHEMOTAXIS PROTEIN METHYLTRANSFERASE 1"/>
    <property type="match status" value="1"/>
</dbReference>
<gene>
    <name evidence="7" type="ORF">BES34_004485</name>
</gene>
<accession>A0ABX4YMN8</accession>
<dbReference type="Pfam" id="PF01739">
    <property type="entry name" value="CheR"/>
    <property type="match status" value="1"/>
</dbReference>
<comment type="catalytic activity">
    <reaction evidence="1">
        <text>L-glutamyl-[protein] + S-adenosyl-L-methionine = [protein]-L-glutamate 5-O-methyl ester + S-adenosyl-L-homocysteine</text>
        <dbReference type="Rhea" id="RHEA:24452"/>
        <dbReference type="Rhea" id="RHEA-COMP:10208"/>
        <dbReference type="Rhea" id="RHEA-COMP:10311"/>
        <dbReference type="ChEBI" id="CHEBI:29973"/>
        <dbReference type="ChEBI" id="CHEBI:57856"/>
        <dbReference type="ChEBI" id="CHEBI:59789"/>
        <dbReference type="ChEBI" id="CHEBI:82795"/>
        <dbReference type="EC" id="2.1.1.80"/>
    </reaction>
</comment>
<dbReference type="Gene3D" id="1.10.155.10">
    <property type="entry name" value="Chemotaxis receptor methyltransferase CheR, N-terminal domain"/>
    <property type="match status" value="1"/>
</dbReference>
<reference evidence="7" key="1">
    <citation type="submission" date="2018-01" db="EMBL/GenBank/DDBJ databases">
        <title>Genomic characterization of Leptospira inadai serogroup Lyme isolated from captured rat in Brazil and comparative analysis with human reference strain.</title>
        <authorList>
            <person name="Moreno L.Z."/>
            <person name="Loureiro A.P."/>
            <person name="Miraglia F."/>
            <person name="Kremer F.S."/>
            <person name="Eslabao M.R."/>
            <person name="Dellagostin O.A."/>
            <person name="Lilenbaum W."/>
            <person name="Moreno A.M."/>
        </authorList>
    </citation>
    <scope>NUCLEOTIDE SEQUENCE [LARGE SCALE GENOMIC DNA]</scope>
    <source>
        <strain evidence="7">M34/99</strain>
    </source>
</reference>
<evidence type="ECO:0000256" key="5">
    <source>
        <dbReference type="ARBA" id="ARBA00022691"/>
    </source>
</evidence>
<dbReference type="InterPro" id="IPR022641">
    <property type="entry name" value="CheR_N"/>
</dbReference>
<keyword evidence="8" id="KW-1185">Reference proteome</keyword>
<dbReference type="SUPFAM" id="SSF53335">
    <property type="entry name" value="S-adenosyl-L-methionine-dependent methyltransferases"/>
    <property type="match status" value="1"/>
</dbReference>
<comment type="caution">
    <text evidence="7">The sequence shown here is derived from an EMBL/GenBank/DDBJ whole genome shotgun (WGS) entry which is preliminary data.</text>
</comment>
<dbReference type="PANTHER" id="PTHR24422">
    <property type="entry name" value="CHEMOTAXIS PROTEIN METHYLTRANSFERASE"/>
    <property type="match status" value="1"/>
</dbReference>
<dbReference type="PROSITE" id="PS50123">
    <property type="entry name" value="CHER"/>
    <property type="match status" value="1"/>
</dbReference>
<dbReference type="InterPro" id="IPR000780">
    <property type="entry name" value="CheR_MeTrfase"/>
</dbReference>
<dbReference type="InterPro" id="IPR036804">
    <property type="entry name" value="CheR_N_sf"/>
</dbReference>
<proteinExistence type="predicted"/>
<dbReference type="SUPFAM" id="SSF47757">
    <property type="entry name" value="Chemotaxis receptor methyltransferase CheR, N-terminal domain"/>
    <property type="match status" value="1"/>
</dbReference>
<dbReference type="Gene3D" id="3.40.50.150">
    <property type="entry name" value="Vaccinia Virus protein VP39"/>
    <property type="match status" value="1"/>
</dbReference>
<dbReference type="PRINTS" id="PR00996">
    <property type="entry name" value="CHERMTFRASE"/>
</dbReference>
<keyword evidence="4" id="KW-0808">Transferase</keyword>
<evidence type="ECO:0000313" key="7">
    <source>
        <dbReference type="EMBL" id="PNV76262.1"/>
    </source>
</evidence>
<dbReference type="InterPro" id="IPR022642">
    <property type="entry name" value="CheR_C"/>
</dbReference>
<name>A0ABX4YMN8_9LEPT</name>
<evidence type="ECO:0000256" key="4">
    <source>
        <dbReference type="ARBA" id="ARBA00022679"/>
    </source>
</evidence>
<evidence type="ECO:0000256" key="1">
    <source>
        <dbReference type="ARBA" id="ARBA00001541"/>
    </source>
</evidence>
<evidence type="ECO:0000313" key="8">
    <source>
        <dbReference type="Proteomes" id="UP000094669"/>
    </source>
</evidence>
<evidence type="ECO:0000259" key="6">
    <source>
        <dbReference type="PROSITE" id="PS50123"/>
    </source>
</evidence>
<evidence type="ECO:0000256" key="3">
    <source>
        <dbReference type="ARBA" id="ARBA00022603"/>
    </source>
</evidence>
<keyword evidence="3" id="KW-0489">Methyltransferase</keyword>
<dbReference type="EMBL" id="MCRM02000003">
    <property type="protein sequence ID" value="PNV76262.1"/>
    <property type="molecule type" value="Genomic_DNA"/>
</dbReference>
<sequence>MSEEILKFMTALKKDTGLSLNEEKIYLIESRLSGLMEDYKMSSYQELTDRFQNRSDREFREKVIDKITTHETKFFRDDGLFEALVSRIIPELLEQRVQSNANSIGSYLKIWCAACSTGQEPYSIAMEIKEKAPEIFKKTRIFASDIAYDTLIKAKSGIYSNFEISRGLDTKYLNKYFTKISDTEYQIDDEIKSIVEYKYQNLISDDFPTGFDLILCRNVSYYFDHDDRRRLFKKIQKSMNPDSFLILGSAESITDYSSTFIVREFGKFRYYELNPTNVTFFSKGA</sequence>
<feature type="domain" description="CheR-type methyltransferase" evidence="6">
    <location>
        <begin position="1"/>
        <end position="284"/>
    </location>
</feature>
<organism evidence="7 8">
    <name type="scientific">Leptospira inadai serovar Lyme</name>
    <dbReference type="NCBI Taxonomy" id="293084"/>
    <lineage>
        <taxon>Bacteria</taxon>
        <taxon>Pseudomonadati</taxon>
        <taxon>Spirochaetota</taxon>
        <taxon>Spirochaetia</taxon>
        <taxon>Leptospirales</taxon>
        <taxon>Leptospiraceae</taxon>
        <taxon>Leptospira</taxon>
    </lineage>
</organism>
<dbReference type="InterPro" id="IPR029063">
    <property type="entry name" value="SAM-dependent_MTases_sf"/>
</dbReference>
<dbReference type="Pfam" id="PF03705">
    <property type="entry name" value="CheR_N"/>
    <property type="match status" value="1"/>
</dbReference>